<protein>
    <submittedName>
        <fullName evidence="2">Helix-turn-helix protein</fullName>
    </submittedName>
</protein>
<accession>A0A1A8TUL8</accession>
<dbReference type="SUPFAM" id="SSF47413">
    <property type="entry name" value="lambda repressor-like DNA-binding domains"/>
    <property type="match status" value="1"/>
</dbReference>
<dbReference type="Pfam" id="PF01381">
    <property type="entry name" value="HTH_3"/>
    <property type="match status" value="1"/>
</dbReference>
<name>A0A1A8TUL8_9GAMM</name>
<dbReference type="GO" id="GO:0003677">
    <property type="term" value="F:DNA binding"/>
    <property type="evidence" value="ECO:0007669"/>
    <property type="project" value="InterPro"/>
</dbReference>
<dbReference type="STRING" id="1792290.MSP8886_03907"/>
<dbReference type="Proteomes" id="UP000092544">
    <property type="component" value="Unassembled WGS sequence"/>
</dbReference>
<feature type="domain" description="HTH cro/C1-type" evidence="1">
    <location>
        <begin position="15"/>
        <end position="73"/>
    </location>
</feature>
<proteinExistence type="predicted"/>
<dbReference type="InterPro" id="IPR010982">
    <property type="entry name" value="Lambda_DNA-bd_dom_sf"/>
</dbReference>
<reference evidence="2 3" key="1">
    <citation type="submission" date="2016-06" db="EMBL/GenBank/DDBJ databases">
        <authorList>
            <person name="Kjaerup R.B."/>
            <person name="Dalgaard T.S."/>
            <person name="Juul-Madsen H.R."/>
        </authorList>
    </citation>
    <scope>NUCLEOTIDE SEQUENCE [LARGE SCALE GENOMIC DNA]</scope>
    <source>
        <strain evidence="2 3">CECT 8886</strain>
    </source>
</reference>
<evidence type="ECO:0000313" key="2">
    <source>
        <dbReference type="EMBL" id="SBS36935.1"/>
    </source>
</evidence>
<gene>
    <name evidence="2" type="ORF">MSP8886_03907</name>
</gene>
<dbReference type="InterPro" id="IPR001387">
    <property type="entry name" value="Cro/C1-type_HTH"/>
</dbReference>
<dbReference type="RefSeq" id="WP_083201056.1">
    <property type="nucleotide sequence ID" value="NZ_FLOB01000015.1"/>
</dbReference>
<dbReference type="EMBL" id="FLOB01000015">
    <property type="protein sequence ID" value="SBS36935.1"/>
    <property type="molecule type" value="Genomic_DNA"/>
</dbReference>
<dbReference type="SMART" id="SM00530">
    <property type="entry name" value="HTH_XRE"/>
    <property type="match status" value="1"/>
</dbReference>
<dbReference type="PROSITE" id="PS50943">
    <property type="entry name" value="HTH_CROC1"/>
    <property type="match status" value="1"/>
</dbReference>
<evidence type="ECO:0000313" key="3">
    <source>
        <dbReference type="Proteomes" id="UP000092544"/>
    </source>
</evidence>
<dbReference type="CDD" id="cd00093">
    <property type="entry name" value="HTH_XRE"/>
    <property type="match status" value="1"/>
</dbReference>
<dbReference type="OrthoDB" id="51325at2"/>
<organism evidence="2 3">
    <name type="scientific">Marinomonas spartinae</name>
    <dbReference type="NCBI Taxonomy" id="1792290"/>
    <lineage>
        <taxon>Bacteria</taxon>
        <taxon>Pseudomonadati</taxon>
        <taxon>Pseudomonadota</taxon>
        <taxon>Gammaproteobacteria</taxon>
        <taxon>Oceanospirillales</taxon>
        <taxon>Oceanospirillaceae</taxon>
        <taxon>Marinomonas</taxon>
    </lineage>
</organism>
<keyword evidence="3" id="KW-1185">Reference proteome</keyword>
<evidence type="ECO:0000259" key="1">
    <source>
        <dbReference type="PROSITE" id="PS50943"/>
    </source>
</evidence>
<sequence>MNNKDGRISLNVDVLKAQRKQRGLSQEKVAEACMKQSLLVSVSSIKRAELGMNVLYRTATQLATFYGIPVELLITDNKSASSPRVLSGSHTQNKNTLTIVIETKNPIHRTKIDSLLDSSQKRCHQQGNYITIDWHISEDDTQVYKQIQCLCAKLKSTFQADIRLFIESTITEHNSEANFQPLFIHNKRPDRILDHSV</sequence>
<dbReference type="Gene3D" id="1.10.260.40">
    <property type="entry name" value="lambda repressor-like DNA-binding domains"/>
    <property type="match status" value="1"/>
</dbReference>
<dbReference type="AlphaFoldDB" id="A0A1A8TUL8"/>